<dbReference type="PANTHER" id="PTHR22946">
    <property type="entry name" value="DIENELACTONE HYDROLASE DOMAIN-CONTAINING PROTEIN-RELATED"/>
    <property type="match status" value="1"/>
</dbReference>
<dbReference type="EC" id="3.1.1.101" evidence="12"/>
<dbReference type="PANTHER" id="PTHR22946:SF9">
    <property type="entry name" value="POLYKETIDE TRANSFERASE AF380"/>
    <property type="match status" value="1"/>
</dbReference>
<keyword evidence="9" id="KW-1015">Disulfide bond</keyword>
<keyword evidence="19" id="KW-1185">Reference proteome</keyword>
<dbReference type="PROSITE" id="PS51318">
    <property type="entry name" value="TAT"/>
    <property type="match status" value="1"/>
</dbReference>
<dbReference type="EMBL" id="JBHSON010000071">
    <property type="protein sequence ID" value="MFC5751550.1"/>
    <property type="molecule type" value="Genomic_DNA"/>
</dbReference>
<keyword evidence="6" id="KW-0964">Secreted</keyword>
<evidence type="ECO:0000256" key="4">
    <source>
        <dbReference type="ARBA" id="ARBA00013095"/>
    </source>
</evidence>
<evidence type="ECO:0000313" key="19">
    <source>
        <dbReference type="Proteomes" id="UP001596074"/>
    </source>
</evidence>
<dbReference type="Pfam" id="PF12740">
    <property type="entry name" value="PETase"/>
    <property type="match status" value="1"/>
</dbReference>
<dbReference type="InterPro" id="IPR041127">
    <property type="entry name" value="PET_hydrolase/cutinase-like"/>
</dbReference>
<evidence type="ECO:0000256" key="15">
    <source>
        <dbReference type="SAM" id="MobiDB-lite"/>
    </source>
</evidence>
<keyword evidence="7" id="KW-0574">Periplasm</keyword>
<gene>
    <name evidence="18" type="ORF">ACFPZN_38540</name>
</gene>
<evidence type="ECO:0000256" key="5">
    <source>
        <dbReference type="ARBA" id="ARBA00022487"/>
    </source>
</evidence>
<evidence type="ECO:0000256" key="1">
    <source>
        <dbReference type="ARBA" id="ARBA00004418"/>
    </source>
</evidence>
<dbReference type="Gene3D" id="3.40.50.1820">
    <property type="entry name" value="alpha/beta hydrolase"/>
    <property type="match status" value="1"/>
</dbReference>
<evidence type="ECO:0000313" key="18">
    <source>
        <dbReference type="EMBL" id="MFC5751550.1"/>
    </source>
</evidence>
<feature type="region of interest" description="Disordered" evidence="15">
    <location>
        <begin position="46"/>
        <end position="65"/>
    </location>
</feature>
<keyword evidence="5" id="KW-0719">Serine esterase</keyword>
<evidence type="ECO:0000256" key="6">
    <source>
        <dbReference type="ARBA" id="ARBA00022525"/>
    </source>
</evidence>
<feature type="chain" id="PRO_5047343331" description="Poly(ethylene terephthalate) hydrolase" evidence="16">
    <location>
        <begin position="30"/>
        <end position="306"/>
    </location>
</feature>
<reference evidence="19" key="1">
    <citation type="journal article" date="2019" name="Int. J. Syst. Evol. Microbiol.">
        <title>The Global Catalogue of Microorganisms (GCM) 10K type strain sequencing project: providing services to taxonomists for standard genome sequencing and annotation.</title>
        <authorList>
            <consortium name="The Broad Institute Genomics Platform"/>
            <consortium name="The Broad Institute Genome Sequencing Center for Infectious Disease"/>
            <person name="Wu L."/>
            <person name="Ma J."/>
        </authorList>
    </citation>
    <scope>NUCLEOTIDE SEQUENCE [LARGE SCALE GENOMIC DNA]</scope>
    <source>
        <strain evidence="19">KCTC 42087</strain>
    </source>
</reference>
<dbReference type="EC" id="3.1.1.74" evidence="4"/>
<evidence type="ECO:0000256" key="14">
    <source>
        <dbReference type="ARBA" id="ARBA00034045"/>
    </source>
</evidence>
<evidence type="ECO:0000256" key="9">
    <source>
        <dbReference type="ARBA" id="ARBA00023157"/>
    </source>
</evidence>
<feature type="domain" description="PET hydrolase/cutinase-like" evidence="17">
    <location>
        <begin position="48"/>
        <end position="305"/>
    </location>
</feature>
<proteinExistence type="inferred from homology"/>
<evidence type="ECO:0000256" key="8">
    <source>
        <dbReference type="ARBA" id="ARBA00022801"/>
    </source>
</evidence>
<evidence type="ECO:0000256" key="12">
    <source>
        <dbReference type="ARBA" id="ARBA00033764"/>
    </source>
</evidence>
<dbReference type="InterPro" id="IPR006311">
    <property type="entry name" value="TAT_signal"/>
</dbReference>
<feature type="signal peptide" evidence="16">
    <location>
        <begin position="1"/>
        <end position="29"/>
    </location>
</feature>
<comment type="catalytic activity">
    <reaction evidence="11">
        <text>(ethylene terephthalate)(n) + H2O = (ethylene terephthalate)(n-1) + 4-[(2-hydroxyethoxy)carbonyl]benzoate + H(+)</text>
        <dbReference type="Rhea" id="RHEA:49528"/>
        <dbReference type="Rhea" id="RHEA-COMP:12420"/>
        <dbReference type="Rhea" id="RHEA-COMP:12421"/>
        <dbReference type="ChEBI" id="CHEBI:15377"/>
        <dbReference type="ChEBI" id="CHEBI:15378"/>
        <dbReference type="ChEBI" id="CHEBI:131701"/>
        <dbReference type="ChEBI" id="CHEBI:131704"/>
        <dbReference type="EC" id="3.1.1.101"/>
    </reaction>
    <physiologicalReaction direction="left-to-right" evidence="11">
        <dbReference type="Rhea" id="RHEA:49529"/>
    </physiologicalReaction>
</comment>
<comment type="similarity">
    <text evidence="3">Belongs to the AB hydrolase superfamily.</text>
</comment>
<sequence length="306" mass="32794">MHSSFKRFTRRALIAVLRAGVRAAPAATAAATTPAAAQAPAQALARGAANPYQRGPDPTEASVTAPRGPFAIASKKVTAFSHPGIREGTIYYPTDTGQGTFGAISVSPGFVSPEATVAWYGPRLASQGFVVITLEISTGFDLPEARAAQLLSALDHLKQDATVRNRIDPSRMAVMGWSMGGGGTLRAAQQTPSLKAAVPLAPWDLGVDFGDVRVPTFVMGADNDFIAGTGAHAEPFYEQLRVEKAYMELENAGHFTFTSDNTVIARQAISWMKRWVDNDTRYDRFLCPPPPGNSSTIQEYRSTCPY</sequence>
<evidence type="ECO:0000256" key="3">
    <source>
        <dbReference type="ARBA" id="ARBA00008645"/>
    </source>
</evidence>
<dbReference type="InterPro" id="IPR050261">
    <property type="entry name" value="FrsA_esterase"/>
</dbReference>
<comment type="caution">
    <text evidence="18">The sequence shown here is derived from an EMBL/GenBank/DDBJ whole genome shotgun (WGS) entry which is preliminary data.</text>
</comment>
<comment type="catalytic activity">
    <reaction evidence="10">
        <text>a butanoate ester + H2O = an aliphatic alcohol + butanoate + H(+)</text>
        <dbReference type="Rhea" id="RHEA:47348"/>
        <dbReference type="ChEBI" id="CHEBI:2571"/>
        <dbReference type="ChEBI" id="CHEBI:15377"/>
        <dbReference type="ChEBI" id="CHEBI:15378"/>
        <dbReference type="ChEBI" id="CHEBI:17968"/>
        <dbReference type="ChEBI" id="CHEBI:50477"/>
    </reaction>
    <physiologicalReaction direction="left-to-right" evidence="10">
        <dbReference type="Rhea" id="RHEA:47349"/>
    </physiologicalReaction>
</comment>
<organism evidence="18 19">
    <name type="scientific">Actinomadura rugatobispora</name>
    <dbReference type="NCBI Taxonomy" id="1994"/>
    <lineage>
        <taxon>Bacteria</taxon>
        <taxon>Bacillati</taxon>
        <taxon>Actinomycetota</taxon>
        <taxon>Actinomycetes</taxon>
        <taxon>Streptosporangiales</taxon>
        <taxon>Thermomonosporaceae</taxon>
        <taxon>Actinomadura</taxon>
    </lineage>
</organism>
<keyword evidence="8 18" id="KW-0378">Hydrolase</keyword>
<evidence type="ECO:0000256" key="11">
    <source>
        <dbReference type="ARBA" id="ARBA00033707"/>
    </source>
</evidence>
<dbReference type="InterPro" id="IPR029058">
    <property type="entry name" value="AB_hydrolase_fold"/>
</dbReference>
<dbReference type="Proteomes" id="UP001596074">
    <property type="component" value="Unassembled WGS sequence"/>
</dbReference>
<protein>
    <recommendedName>
        <fullName evidence="13">Poly(ethylene terephthalate) hydrolase</fullName>
        <ecNumber evidence="12">3.1.1.101</ecNumber>
        <ecNumber evidence="4">3.1.1.74</ecNumber>
    </recommendedName>
</protein>
<name>A0ABW1ACU7_9ACTN</name>
<evidence type="ECO:0000256" key="7">
    <source>
        <dbReference type="ARBA" id="ARBA00022764"/>
    </source>
</evidence>
<keyword evidence="16" id="KW-0732">Signal</keyword>
<evidence type="ECO:0000259" key="17">
    <source>
        <dbReference type="Pfam" id="PF12740"/>
    </source>
</evidence>
<evidence type="ECO:0000256" key="2">
    <source>
        <dbReference type="ARBA" id="ARBA00004613"/>
    </source>
</evidence>
<comment type="subcellular location">
    <subcellularLocation>
        <location evidence="1">Periplasm</location>
    </subcellularLocation>
    <subcellularLocation>
        <location evidence="2">Secreted</location>
    </subcellularLocation>
</comment>
<accession>A0ABW1ACU7</accession>
<dbReference type="RefSeq" id="WP_378287477.1">
    <property type="nucleotide sequence ID" value="NZ_JBHSON010000071.1"/>
</dbReference>
<evidence type="ECO:0000256" key="16">
    <source>
        <dbReference type="SAM" id="SignalP"/>
    </source>
</evidence>
<dbReference type="GO" id="GO:0016787">
    <property type="term" value="F:hydrolase activity"/>
    <property type="evidence" value="ECO:0007669"/>
    <property type="project" value="UniProtKB-KW"/>
</dbReference>
<evidence type="ECO:0000256" key="13">
    <source>
        <dbReference type="ARBA" id="ARBA00033780"/>
    </source>
</evidence>
<evidence type="ECO:0000256" key="10">
    <source>
        <dbReference type="ARBA" id="ARBA00033629"/>
    </source>
</evidence>
<comment type="catalytic activity">
    <reaction evidence="14">
        <text>cutin + H2O = cutin monomers.</text>
        <dbReference type="EC" id="3.1.1.74"/>
    </reaction>
</comment>
<dbReference type="SUPFAM" id="SSF53474">
    <property type="entry name" value="alpha/beta-Hydrolases"/>
    <property type="match status" value="1"/>
</dbReference>